<proteinExistence type="predicted"/>
<dbReference type="EMBL" id="JAIZAY010000003">
    <property type="protein sequence ID" value="KAJ8044715.1"/>
    <property type="molecule type" value="Genomic_DNA"/>
</dbReference>
<accession>A0A9Q1HG65</accession>
<name>A0A9Q1HG65_HOLLE</name>
<gene>
    <name evidence="3" type="ORF">HOLleu_07532</name>
</gene>
<dbReference type="Gene3D" id="2.130.10.10">
    <property type="entry name" value="YVTN repeat-like/Quinoprotein amine dehydrogenase"/>
    <property type="match status" value="1"/>
</dbReference>
<evidence type="ECO:0000313" key="3">
    <source>
        <dbReference type="EMBL" id="KAJ8044715.1"/>
    </source>
</evidence>
<keyword evidence="2" id="KW-0677">Repeat</keyword>
<reference evidence="3" key="1">
    <citation type="submission" date="2021-10" db="EMBL/GenBank/DDBJ databases">
        <title>Tropical sea cucumber genome reveals ecological adaptation and Cuvierian tubules defense mechanism.</title>
        <authorList>
            <person name="Chen T."/>
        </authorList>
    </citation>
    <scope>NUCLEOTIDE SEQUENCE</scope>
    <source>
        <strain evidence="3">Nanhai2018</strain>
        <tissue evidence="3">Muscle</tissue>
    </source>
</reference>
<dbReference type="AlphaFoldDB" id="A0A9Q1HG65"/>
<dbReference type="Proteomes" id="UP001152320">
    <property type="component" value="Chromosome 3"/>
</dbReference>
<dbReference type="PANTHER" id="PTHR13720:SF33">
    <property type="entry name" value="HELP DOMAIN-CONTAINING PROTEIN"/>
    <property type="match status" value="1"/>
</dbReference>
<dbReference type="InterPro" id="IPR015943">
    <property type="entry name" value="WD40/YVTN_repeat-like_dom_sf"/>
</dbReference>
<protein>
    <submittedName>
        <fullName evidence="3">Echinoderm microtubule-associated protein-like 6</fullName>
    </submittedName>
</protein>
<sequence>MQEISILSAQPKGQVKKFHLALHPDRTLVATGQVGKEPYICIWNSVDMRTVSILKDGHSHGIGSLTFSKDGMLKLALRAVSAFVIHPSISKMPSVSLYRMHDSMRSGVFSEVKLCDSPKPSMDTSLTWHSDALHSVKGHNGIYGSQRSSEVTYGQTLKTLLAQYLKIRKIDSFHTWVECDCMGGIRNLQTSHSTWGGPIPINFKAVGLCLASKTLVTSVKSRRNSETIKHVTKL</sequence>
<evidence type="ECO:0000313" key="4">
    <source>
        <dbReference type="Proteomes" id="UP001152320"/>
    </source>
</evidence>
<dbReference type="SUPFAM" id="SSF50978">
    <property type="entry name" value="WD40 repeat-like"/>
    <property type="match status" value="1"/>
</dbReference>
<dbReference type="InterPro" id="IPR036322">
    <property type="entry name" value="WD40_repeat_dom_sf"/>
</dbReference>
<organism evidence="3 4">
    <name type="scientific">Holothuria leucospilota</name>
    <name type="common">Black long sea cucumber</name>
    <name type="synonym">Mertensiothuria leucospilota</name>
    <dbReference type="NCBI Taxonomy" id="206669"/>
    <lineage>
        <taxon>Eukaryota</taxon>
        <taxon>Metazoa</taxon>
        <taxon>Echinodermata</taxon>
        <taxon>Eleutherozoa</taxon>
        <taxon>Echinozoa</taxon>
        <taxon>Holothuroidea</taxon>
        <taxon>Aspidochirotacea</taxon>
        <taxon>Aspidochirotida</taxon>
        <taxon>Holothuriidae</taxon>
        <taxon>Holothuria</taxon>
    </lineage>
</organism>
<dbReference type="PANTHER" id="PTHR13720">
    <property type="entry name" value="WD-40 REPEAT PROTEIN"/>
    <property type="match status" value="1"/>
</dbReference>
<keyword evidence="4" id="KW-1185">Reference proteome</keyword>
<comment type="caution">
    <text evidence="3">The sequence shown here is derived from an EMBL/GenBank/DDBJ whole genome shotgun (WGS) entry which is preliminary data.</text>
</comment>
<dbReference type="GO" id="GO:0008017">
    <property type="term" value="F:microtubule binding"/>
    <property type="evidence" value="ECO:0007669"/>
    <property type="project" value="TreeGrafter"/>
</dbReference>
<dbReference type="InterPro" id="IPR050630">
    <property type="entry name" value="WD_repeat_EMAP"/>
</dbReference>
<evidence type="ECO:0000256" key="1">
    <source>
        <dbReference type="ARBA" id="ARBA00022574"/>
    </source>
</evidence>
<keyword evidence="1" id="KW-0853">WD repeat</keyword>
<evidence type="ECO:0000256" key="2">
    <source>
        <dbReference type="ARBA" id="ARBA00022737"/>
    </source>
</evidence>
<dbReference type="OrthoDB" id="47802at2759"/>